<evidence type="ECO:0000313" key="2">
    <source>
        <dbReference type="EMBL" id="CDM95217.1"/>
    </source>
</evidence>
<evidence type="ECO:0000313" key="3">
    <source>
        <dbReference type="Proteomes" id="UP000032946"/>
    </source>
</evidence>
<dbReference type="AlphaFoldDB" id="A0A9P1KGU3"/>
<keyword evidence="3" id="KW-1185">Reference proteome</keyword>
<name>A0A9P1KGU3_9CYAN</name>
<feature type="region of interest" description="Disordered" evidence="1">
    <location>
        <begin position="20"/>
        <end position="56"/>
    </location>
</feature>
<gene>
    <name evidence="2" type="ORF">ARTHRO_30485</name>
</gene>
<evidence type="ECO:0000256" key="1">
    <source>
        <dbReference type="SAM" id="MobiDB-lite"/>
    </source>
</evidence>
<dbReference type="Proteomes" id="UP000032946">
    <property type="component" value="Chromosome"/>
</dbReference>
<proteinExistence type="predicted"/>
<accession>A0A9P1KGU3</accession>
<organism evidence="2 3">
    <name type="scientific">Limnospira indica PCC 8005</name>
    <dbReference type="NCBI Taxonomy" id="376219"/>
    <lineage>
        <taxon>Bacteria</taxon>
        <taxon>Bacillati</taxon>
        <taxon>Cyanobacteriota</taxon>
        <taxon>Cyanophyceae</taxon>
        <taxon>Oscillatoriophycideae</taxon>
        <taxon>Oscillatoriales</taxon>
        <taxon>Sirenicapillariaceae</taxon>
        <taxon>Limnospira</taxon>
    </lineage>
</organism>
<reference evidence="2 3" key="1">
    <citation type="submission" date="2014-02" db="EMBL/GenBank/DDBJ databases">
        <authorList>
            <person name="Genoscope - CEA"/>
        </authorList>
    </citation>
    <scope>NUCLEOTIDE SEQUENCE [LARGE SCALE GENOMIC DNA]</scope>
    <source>
        <strain evidence="2 3">PCC 8005</strain>
    </source>
</reference>
<sequence>MSDRLLAILSHPGKFPQLPLYLRSDNSGGGSIKPSPKREVKSTRQKPPIYRSNQERGRLIKISLPPTLIIS</sequence>
<dbReference type="EMBL" id="FO818640">
    <property type="protein sequence ID" value="CDM95217.1"/>
    <property type="molecule type" value="Genomic_DNA"/>
</dbReference>
<protein>
    <submittedName>
        <fullName evidence="2">Uncharacterized protein</fullName>
    </submittedName>
</protein>